<keyword evidence="3" id="KW-1185">Reference proteome</keyword>
<feature type="region of interest" description="Disordered" evidence="1">
    <location>
        <begin position="28"/>
        <end position="102"/>
    </location>
</feature>
<dbReference type="Proteomes" id="UP000236728">
    <property type="component" value="Unassembled WGS sequence"/>
</dbReference>
<sequence>MNRVVILVVVVCLGFVAFWAIKEHQSGSTLGNGTVTSRDGSAVGGEAPQGTGGGRVSNQPPESSKAQVAQSSSSEPVILPATSPTNATLQPAADTVAPNPPNGLAFGGTGRYQWYRQDNLTWRVDTQDGAACIAFATMEEWKKPLVYSHGCGNA</sequence>
<evidence type="ECO:0000313" key="2">
    <source>
        <dbReference type="EMBL" id="SEG31579.1"/>
    </source>
</evidence>
<dbReference type="EMBL" id="FNVA01000004">
    <property type="protein sequence ID" value="SEG31579.1"/>
    <property type="molecule type" value="Genomic_DNA"/>
</dbReference>
<feature type="compositionally biased region" description="Polar residues" evidence="1">
    <location>
        <begin position="28"/>
        <end position="39"/>
    </location>
</feature>
<dbReference type="AlphaFoldDB" id="A0A1H5Z4W3"/>
<dbReference type="RefSeq" id="WP_103933375.1">
    <property type="nucleotide sequence ID" value="NZ_FNVA01000004.1"/>
</dbReference>
<organism evidence="2 3">
    <name type="scientific">Bryocella elongata</name>
    <dbReference type="NCBI Taxonomy" id="863522"/>
    <lineage>
        <taxon>Bacteria</taxon>
        <taxon>Pseudomonadati</taxon>
        <taxon>Acidobacteriota</taxon>
        <taxon>Terriglobia</taxon>
        <taxon>Terriglobales</taxon>
        <taxon>Acidobacteriaceae</taxon>
        <taxon>Bryocella</taxon>
    </lineage>
</organism>
<reference evidence="2 3" key="1">
    <citation type="submission" date="2016-10" db="EMBL/GenBank/DDBJ databases">
        <authorList>
            <person name="de Groot N.N."/>
        </authorList>
    </citation>
    <scope>NUCLEOTIDE SEQUENCE [LARGE SCALE GENOMIC DNA]</scope>
    <source>
        <strain evidence="2 3">DSM 22489</strain>
    </source>
</reference>
<evidence type="ECO:0000256" key="1">
    <source>
        <dbReference type="SAM" id="MobiDB-lite"/>
    </source>
</evidence>
<feature type="compositionally biased region" description="Low complexity" evidence="1">
    <location>
        <begin position="63"/>
        <end position="74"/>
    </location>
</feature>
<protein>
    <submittedName>
        <fullName evidence="2">Uncharacterized protein</fullName>
    </submittedName>
</protein>
<gene>
    <name evidence="2" type="ORF">SAMN05421819_2469</name>
</gene>
<proteinExistence type="predicted"/>
<dbReference type="OrthoDB" id="122454at2"/>
<accession>A0A1H5Z4W3</accession>
<evidence type="ECO:0000313" key="3">
    <source>
        <dbReference type="Proteomes" id="UP000236728"/>
    </source>
</evidence>
<name>A0A1H5Z4W3_9BACT</name>